<evidence type="ECO:0000259" key="2">
    <source>
        <dbReference type="PROSITE" id="PS50181"/>
    </source>
</evidence>
<dbReference type="SUPFAM" id="SSF81383">
    <property type="entry name" value="F-box domain"/>
    <property type="match status" value="1"/>
</dbReference>
<gene>
    <name evidence="3" type="ORF">CDV31_010404</name>
</gene>
<proteinExistence type="predicted"/>
<dbReference type="AlphaFoldDB" id="A0A428TNG7"/>
<comment type="caution">
    <text evidence="3">The sequence shown here is derived from an EMBL/GenBank/DDBJ whole genome shotgun (WGS) entry which is preliminary data.</text>
</comment>
<protein>
    <recommendedName>
        <fullName evidence="2">F-box domain-containing protein</fullName>
    </recommendedName>
</protein>
<dbReference type="Pfam" id="PF00646">
    <property type="entry name" value="F-box"/>
    <property type="match status" value="1"/>
</dbReference>
<evidence type="ECO:0000313" key="4">
    <source>
        <dbReference type="Proteomes" id="UP000288429"/>
    </source>
</evidence>
<feature type="compositionally biased region" description="Low complexity" evidence="1">
    <location>
        <begin position="392"/>
        <end position="401"/>
    </location>
</feature>
<organism evidence="3 4">
    <name type="scientific">Fusarium ambrosium</name>
    <dbReference type="NCBI Taxonomy" id="131363"/>
    <lineage>
        <taxon>Eukaryota</taxon>
        <taxon>Fungi</taxon>
        <taxon>Dikarya</taxon>
        <taxon>Ascomycota</taxon>
        <taxon>Pezizomycotina</taxon>
        <taxon>Sordariomycetes</taxon>
        <taxon>Hypocreomycetidae</taxon>
        <taxon>Hypocreales</taxon>
        <taxon>Nectriaceae</taxon>
        <taxon>Fusarium</taxon>
        <taxon>Fusarium solani species complex</taxon>
    </lineage>
</organism>
<accession>A0A428TNG7</accession>
<evidence type="ECO:0000256" key="1">
    <source>
        <dbReference type="SAM" id="MobiDB-lite"/>
    </source>
</evidence>
<sequence>MKATTGISISSSTPKFEEPTTYSSAINSIPLLQTNERLVAILSTLSCPGERTTRHDIMKPPATDYDSDDEVLIDNTEALTLRSKKTDRQKKKLERKSKKKAAKPHLLSLYPELIIEILTHLRPSDIISYQQTCRSAKTFVEHHDTSIAKSIISYRYSVLAKCFPRPVFLDAVDRKYYDVMLNERRQMLLTIHRKPYAHIAKHDASILCSCLTCVLAWNNLCLIVDLSHWTNSAIAHGKPIPMMPRGQNPEWNLELVEKHAEVVQRALKSTLWYALLLQRHLQTTVFGIRRYTSKDGEAGYGLNDDDIAAETDAFCAREGPPSYEFPLHRDTYYSLQTYLPNRIWKKEGDEWRYQPDDQHFRDLEWMMSMPGKWMKPVEDEKKDEEEVKEEQPVGQEVTNIE</sequence>
<dbReference type="PROSITE" id="PS50181">
    <property type="entry name" value="FBOX"/>
    <property type="match status" value="1"/>
</dbReference>
<feature type="region of interest" description="Disordered" evidence="1">
    <location>
        <begin position="376"/>
        <end position="401"/>
    </location>
</feature>
<reference evidence="3 4" key="1">
    <citation type="submission" date="2017-06" db="EMBL/GenBank/DDBJ databases">
        <title>Cmopartive genomic analysis of Ambrosia Fusariam Clade fungi.</title>
        <authorList>
            <person name="Stajich J.E."/>
            <person name="Carrillo J."/>
            <person name="Kijimoto T."/>
            <person name="Eskalen A."/>
            <person name="O'Donnell K."/>
            <person name="Kasson M."/>
        </authorList>
    </citation>
    <scope>NUCLEOTIDE SEQUENCE [LARGE SCALE GENOMIC DNA]</scope>
    <source>
        <strain evidence="3 4">NRRL 20438</strain>
    </source>
</reference>
<dbReference type="InterPro" id="IPR001810">
    <property type="entry name" value="F-box_dom"/>
</dbReference>
<feature type="region of interest" description="Disordered" evidence="1">
    <location>
        <begin position="1"/>
        <end position="20"/>
    </location>
</feature>
<dbReference type="EMBL" id="NIZV01000161">
    <property type="protein sequence ID" value="RSM03607.1"/>
    <property type="molecule type" value="Genomic_DNA"/>
</dbReference>
<feature type="domain" description="F-box" evidence="2">
    <location>
        <begin position="103"/>
        <end position="151"/>
    </location>
</feature>
<dbReference type="Proteomes" id="UP000288429">
    <property type="component" value="Unassembled WGS sequence"/>
</dbReference>
<keyword evidence="4" id="KW-1185">Reference proteome</keyword>
<dbReference type="InterPro" id="IPR036047">
    <property type="entry name" value="F-box-like_dom_sf"/>
</dbReference>
<name>A0A428TNG7_9HYPO</name>
<evidence type="ECO:0000313" key="3">
    <source>
        <dbReference type="EMBL" id="RSM03607.1"/>
    </source>
</evidence>